<dbReference type="InterPro" id="IPR016032">
    <property type="entry name" value="Sig_transdc_resp-reg_C-effctor"/>
</dbReference>
<keyword evidence="1" id="KW-0805">Transcription regulation</keyword>
<dbReference type="Proteomes" id="UP000440004">
    <property type="component" value="Unassembled WGS sequence"/>
</dbReference>
<protein>
    <recommendedName>
        <fullName evidence="4">HTH luxR-type domain-containing protein</fullName>
    </recommendedName>
</protein>
<evidence type="ECO:0000256" key="3">
    <source>
        <dbReference type="ARBA" id="ARBA00023163"/>
    </source>
</evidence>
<dbReference type="PRINTS" id="PR00038">
    <property type="entry name" value="HTHLUXR"/>
</dbReference>
<sequence length="254" mass="29423">MEGIKMNNNLNISWKKIYDFTLSCGNVHELKAFSVKILSGLESLCEFDQSLVYFFDGNGKVCNQYLANIDKQWSTLYLEYYSKTENGRYGLIKKMSEDPSVPTISVRSWNEEPTTEFVSNYIRSRGLKYSLGFVLYDIDGKPRTLFALDKTRDQKFRDNELTMIRLAVPQLNNLHKKFFCQQTSRQNMDKISWETTNLTPRETEIANLLCQGVSPAIISKSLFISQSTTYKHIANIYDKMHVSTRQELLVRLLG</sequence>
<name>A0A6A7K6Z6_9FIRM</name>
<gene>
    <name evidence="5" type="ORF">GC105_05480</name>
</gene>
<dbReference type="PANTHER" id="PTHR44688:SF16">
    <property type="entry name" value="DNA-BINDING TRANSCRIPTIONAL ACTIVATOR DEVR_DOSR"/>
    <property type="match status" value="1"/>
</dbReference>
<evidence type="ECO:0000259" key="4">
    <source>
        <dbReference type="PROSITE" id="PS50043"/>
    </source>
</evidence>
<dbReference type="Gene3D" id="1.10.10.10">
    <property type="entry name" value="Winged helix-like DNA-binding domain superfamily/Winged helix DNA-binding domain"/>
    <property type="match status" value="1"/>
</dbReference>
<dbReference type="AlphaFoldDB" id="A0A6A7K6Z6"/>
<evidence type="ECO:0000256" key="1">
    <source>
        <dbReference type="ARBA" id="ARBA00023015"/>
    </source>
</evidence>
<dbReference type="PROSITE" id="PS50043">
    <property type="entry name" value="HTH_LUXR_2"/>
    <property type="match status" value="1"/>
</dbReference>
<dbReference type="PANTHER" id="PTHR44688">
    <property type="entry name" value="DNA-BINDING TRANSCRIPTIONAL ACTIVATOR DEVR_DOSR"/>
    <property type="match status" value="1"/>
</dbReference>
<dbReference type="GO" id="GO:0006355">
    <property type="term" value="P:regulation of DNA-templated transcription"/>
    <property type="evidence" value="ECO:0007669"/>
    <property type="project" value="InterPro"/>
</dbReference>
<dbReference type="InterPro" id="IPR000792">
    <property type="entry name" value="Tscrpt_reg_LuxR_C"/>
</dbReference>
<evidence type="ECO:0000313" key="6">
    <source>
        <dbReference type="Proteomes" id="UP000440004"/>
    </source>
</evidence>
<keyword evidence="2" id="KW-0238">DNA-binding</keyword>
<proteinExistence type="predicted"/>
<dbReference type="EMBL" id="WHNX01000006">
    <property type="protein sequence ID" value="MPW25238.1"/>
    <property type="molecule type" value="Genomic_DNA"/>
</dbReference>
<dbReference type="InterPro" id="IPR036388">
    <property type="entry name" value="WH-like_DNA-bd_sf"/>
</dbReference>
<keyword evidence="3" id="KW-0804">Transcription</keyword>
<dbReference type="GO" id="GO:0003677">
    <property type="term" value="F:DNA binding"/>
    <property type="evidence" value="ECO:0007669"/>
    <property type="project" value="UniProtKB-KW"/>
</dbReference>
<dbReference type="SUPFAM" id="SSF46894">
    <property type="entry name" value="C-terminal effector domain of the bipartite response regulators"/>
    <property type="match status" value="1"/>
</dbReference>
<dbReference type="CDD" id="cd06170">
    <property type="entry name" value="LuxR_C_like"/>
    <property type="match status" value="1"/>
</dbReference>
<reference evidence="5 6" key="1">
    <citation type="submission" date="2019-10" db="EMBL/GenBank/DDBJ databases">
        <title>Alkalibaculum tamaniensis sp.nov., a new alkaliphilic acetogen, isolated on methoxylated aromatics from a mud volcano.</title>
        <authorList>
            <person name="Khomyakova M.A."/>
            <person name="Merkel A.Y."/>
            <person name="Bonch-Osmolovskaya E.A."/>
            <person name="Slobodkin A.I."/>
        </authorList>
    </citation>
    <scope>NUCLEOTIDE SEQUENCE [LARGE SCALE GENOMIC DNA]</scope>
    <source>
        <strain evidence="5 6">M08DMB</strain>
    </source>
</reference>
<dbReference type="Pfam" id="PF00196">
    <property type="entry name" value="GerE"/>
    <property type="match status" value="1"/>
</dbReference>
<accession>A0A6A7K6Z6</accession>
<evidence type="ECO:0000313" key="5">
    <source>
        <dbReference type="EMBL" id="MPW25238.1"/>
    </source>
</evidence>
<feature type="domain" description="HTH luxR-type" evidence="4">
    <location>
        <begin position="191"/>
        <end position="254"/>
    </location>
</feature>
<keyword evidence="6" id="KW-1185">Reference proteome</keyword>
<organism evidence="5 6">
    <name type="scientific">Alkalibaculum sporogenes</name>
    <dbReference type="NCBI Taxonomy" id="2655001"/>
    <lineage>
        <taxon>Bacteria</taxon>
        <taxon>Bacillati</taxon>
        <taxon>Bacillota</taxon>
        <taxon>Clostridia</taxon>
        <taxon>Eubacteriales</taxon>
        <taxon>Eubacteriaceae</taxon>
        <taxon>Alkalibaculum</taxon>
    </lineage>
</organism>
<dbReference type="SMART" id="SM00421">
    <property type="entry name" value="HTH_LUXR"/>
    <property type="match status" value="1"/>
</dbReference>
<comment type="caution">
    <text evidence="5">The sequence shown here is derived from an EMBL/GenBank/DDBJ whole genome shotgun (WGS) entry which is preliminary data.</text>
</comment>
<evidence type="ECO:0000256" key="2">
    <source>
        <dbReference type="ARBA" id="ARBA00023125"/>
    </source>
</evidence>